<accession>A0A368T1T4</accession>
<evidence type="ECO:0008006" key="3">
    <source>
        <dbReference type="Google" id="ProtNLM"/>
    </source>
</evidence>
<gene>
    <name evidence="1" type="ORF">DEF24_25585</name>
</gene>
<reference evidence="1 2" key="1">
    <citation type="submission" date="2018-04" db="EMBL/GenBank/DDBJ databases">
        <title>Novel actinobacteria from marine sediment.</title>
        <authorList>
            <person name="Ng Z.Y."/>
            <person name="Tan G.Y.A."/>
        </authorList>
    </citation>
    <scope>NUCLEOTIDE SEQUENCE [LARGE SCALE GENOMIC DNA]</scope>
    <source>
        <strain evidence="1 2">TPS81</strain>
    </source>
</reference>
<comment type="caution">
    <text evidence="1">The sequence shown here is derived from an EMBL/GenBank/DDBJ whole genome shotgun (WGS) entry which is preliminary data.</text>
</comment>
<dbReference type="AlphaFoldDB" id="A0A368T1T4"/>
<protein>
    <recommendedName>
        <fullName evidence="3">Butirosin biosynthesis protein H N-terminal domain-containing protein</fullName>
    </recommendedName>
</protein>
<sequence length="317" mass="35141">MRADGPGRCPPPYRGRRDYCYADSVSMLLAGHGHHVPSERVELLSGIGLGAMLFPDGVLVLSQVSPDTGIDQALDRLGFAVQTERDGTGPDSWRRLVELLPHGPVLLGPLTLAELPYQTGRVPADHERYVVGYAVERDHLLLQDPGGVPHAHLHREALLAAWRAERIGFRRGRYQLWHSPKRVGAERPLYETAMAAFRADYAYAAAAPWPVGSAALRKGADHLTERNITRIARFELPLAAFRAELLAEFFRDHDHPETARLCERKARVCGQAYCVGVRGERTEFTRLLRLLAEIEDEFVADLLGSPPQCGLPSPVGR</sequence>
<organism evidence="1 2">
    <name type="scientific">Marinitenerispora sediminis</name>
    <dbReference type="NCBI Taxonomy" id="1931232"/>
    <lineage>
        <taxon>Bacteria</taxon>
        <taxon>Bacillati</taxon>
        <taxon>Actinomycetota</taxon>
        <taxon>Actinomycetes</taxon>
        <taxon>Streptosporangiales</taxon>
        <taxon>Nocardiopsidaceae</taxon>
        <taxon>Marinitenerispora</taxon>
    </lineage>
</organism>
<proteinExistence type="predicted"/>
<keyword evidence="2" id="KW-1185">Reference proteome</keyword>
<dbReference type="RefSeq" id="WP_114400459.1">
    <property type="nucleotide sequence ID" value="NZ_QEIM01000226.1"/>
</dbReference>
<dbReference type="Proteomes" id="UP000253318">
    <property type="component" value="Unassembled WGS sequence"/>
</dbReference>
<dbReference type="OrthoDB" id="8065844at2"/>
<name>A0A368T1T4_9ACTN</name>
<evidence type="ECO:0000313" key="2">
    <source>
        <dbReference type="Proteomes" id="UP000253318"/>
    </source>
</evidence>
<dbReference type="EMBL" id="QEIN01000348">
    <property type="protein sequence ID" value="RCV49080.1"/>
    <property type="molecule type" value="Genomic_DNA"/>
</dbReference>
<evidence type="ECO:0000313" key="1">
    <source>
        <dbReference type="EMBL" id="RCV49080.1"/>
    </source>
</evidence>